<dbReference type="Pfam" id="PF03172">
    <property type="entry name" value="HSR"/>
    <property type="match status" value="1"/>
</dbReference>
<protein>
    <recommendedName>
        <fullName evidence="13">Autoimmune regulator</fullName>
    </recommendedName>
</protein>
<dbReference type="InterPro" id="IPR000770">
    <property type="entry name" value="SAND_dom"/>
</dbReference>
<keyword evidence="1" id="KW-0597">Phosphoprotein</keyword>
<dbReference type="InterPro" id="IPR043563">
    <property type="entry name" value="Sp110/Sp140/Sp140L-like"/>
</dbReference>
<feature type="domain" description="HSR" evidence="10">
    <location>
        <begin position="1"/>
        <end position="110"/>
    </location>
</feature>
<dbReference type="Gene3D" id="3.10.390.10">
    <property type="entry name" value="SAND domain-like"/>
    <property type="match status" value="1"/>
</dbReference>
<keyword evidence="2" id="KW-0479">Metal-binding</keyword>
<comment type="caution">
    <text evidence="11">The sequence shown here is derived from an EMBL/GenBank/DDBJ whole genome shotgun (WGS) entry which is preliminary data.</text>
</comment>
<feature type="domain" description="PHD-type" evidence="8">
    <location>
        <begin position="259"/>
        <end position="306"/>
    </location>
</feature>
<dbReference type="InterPro" id="IPR004865">
    <property type="entry name" value="HSR_dom"/>
</dbReference>
<dbReference type="PRINTS" id="PR01711">
    <property type="entry name" value="AIREGULATOR"/>
</dbReference>
<dbReference type="InterPro" id="IPR008087">
    <property type="entry name" value="AIRE"/>
</dbReference>
<dbReference type="GO" id="GO:0005737">
    <property type="term" value="C:cytoplasm"/>
    <property type="evidence" value="ECO:0007669"/>
    <property type="project" value="InterPro"/>
</dbReference>
<gene>
    <name evidence="11" type="ORF">J4Q44_G00184700</name>
</gene>
<dbReference type="CDD" id="cd15540">
    <property type="entry name" value="PHD2_AIRE"/>
    <property type="match status" value="1"/>
</dbReference>
<dbReference type="CDD" id="cd15539">
    <property type="entry name" value="PHD1_AIRE"/>
    <property type="match status" value="1"/>
</dbReference>
<dbReference type="InterPro" id="IPR001965">
    <property type="entry name" value="Znf_PHD"/>
</dbReference>
<feature type="domain" description="SAND" evidence="9">
    <location>
        <begin position="182"/>
        <end position="239"/>
    </location>
</feature>
<dbReference type="Gene3D" id="3.30.40.10">
    <property type="entry name" value="Zinc/RING finger domain, C3HC4 (zinc finger)"/>
    <property type="match status" value="2"/>
</dbReference>
<evidence type="ECO:0000256" key="7">
    <source>
        <dbReference type="SAM" id="MobiDB-lite"/>
    </source>
</evidence>
<dbReference type="GO" id="GO:0008270">
    <property type="term" value="F:zinc ion binding"/>
    <property type="evidence" value="ECO:0007669"/>
    <property type="project" value="UniProtKB-KW"/>
</dbReference>
<dbReference type="Proteomes" id="UP001356427">
    <property type="component" value="Unassembled WGS sequence"/>
</dbReference>
<dbReference type="GO" id="GO:0006959">
    <property type="term" value="P:humoral immune response"/>
    <property type="evidence" value="ECO:0007669"/>
    <property type="project" value="InterPro"/>
</dbReference>
<keyword evidence="5" id="KW-0238">DNA-binding</keyword>
<dbReference type="FunFam" id="3.30.40.10:FF:001133">
    <property type="entry name" value="Autoimmune regulator"/>
    <property type="match status" value="1"/>
</dbReference>
<evidence type="ECO:0000313" key="12">
    <source>
        <dbReference type="Proteomes" id="UP001356427"/>
    </source>
</evidence>
<dbReference type="GO" id="GO:0003677">
    <property type="term" value="F:DNA binding"/>
    <property type="evidence" value="ECO:0007669"/>
    <property type="project" value="UniProtKB-KW"/>
</dbReference>
<keyword evidence="3 6" id="KW-0863">Zinc-finger</keyword>
<evidence type="ECO:0008006" key="13">
    <source>
        <dbReference type="Google" id="ProtNLM"/>
    </source>
</evidence>
<feature type="compositionally biased region" description="Basic residues" evidence="7">
    <location>
        <begin position="138"/>
        <end position="155"/>
    </location>
</feature>
<evidence type="ECO:0000256" key="1">
    <source>
        <dbReference type="ARBA" id="ARBA00022553"/>
    </source>
</evidence>
<keyword evidence="4" id="KW-0862">Zinc</keyword>
<dbReference type="InterPro" id="IPR042580">
    <property type="entry name" value="AIRE_PHD2"/>
</dbReference>
<dbReference type="SUPFAM" id="SSF57903">
    <property type="entry name" value="FYVE/PHD zinc finger"/>
    <property type="match status" value="1"/>
</dbReference>
<dbReference type="SUPFAM" id="SSF63763">
    <property type="entry name" value="SAND domain-like"/>
    <property type="match status" value="1"/>
</dbReference>
<dbReference type="PROSITE" id="PS01359">
    <property type="entry name" value="ZF_PHD_1"/>
    <property type="match status" value="1"/>
</dbReference>
<evidence type="ECO:0000259" key="10">
    <source>
        <dbReference type="PROSITE" id="PS51414"/>
    </source>
</evidence>
<dbReference type="PROSITE" id="PS51414">
    <property type="entry name" value="HSR"/>
    <property type="match status" value="1"/>
</dbReference>
<evidence type="ECO:0000256" key="5">
    <source>
        <dbReference type="ARBA" id="ARBA00023125"/>
    </source>
</evidence>
<name>A0AAN8QP02_9TELE</name>
<evidence type="ECO:0000259" key="8">
    <source>
        <dbReference type="PROSITE" id="PS50016"/>
    </source>
</evidence>
<dbReference type="Pfam" id="PF00628">
    <property type="entry name" value="PHD"/>
    <property type="match status" value="1"/>
</dbReference>
<dbReference type="PANTHER" id="PTHR46386:SF11">
    <property type="entry name" value="AUTOIMMUNE REGULATOR"/>
    <property type="match status" value="1"/>
</dbReference>
<evidence type="ECO:0000256" key="2">
    <source>
        <dbReference type="ARBA" id="ARBA00022723"/>
    </source>
</evidence>
<dbReference type="InterPro" id="IPR019786">
    <property type="entry name" value="Zinc_finger_PHD-type_CS"/>
</dbReference>
<dbReference type="PROSITE" id="PS50864">
    <property type="entry name" value="SAND"/>
    <property type="match status" value="1"/>
</dbReference>
<dbReference type="InterPro" id="IPR010919">
    <property type="entry name" value="SAND-like_dom_sf"/>
</dbReference>
<evidence type="ECO:0000313" key="11">
    <source>
        <dbReference type="EMBL" id="KAK6310415.1"/>
    </source>
</evidence>
<dbReference type="InterPro" id="IPR011011">
    <property type="entry name" value="Znf_FYVE_PHD"/>
</dbReference>
<evidence type="ECO:0000256" key="6">
    <source>
        <dbReference type="PROSITE-ProRule" id="PRU00146"/>
    </source>
</evidence>
<accession>A0AAN8QP02</accession>
<sequence>MSRVEAFEDPDPRSQLKEFRTDISMAIDDPFPLLYGLVDRNIISDQILKDTLDREGRDGIHKAMYSLLSWLLEQSRTTIQAFWTNLAKDYNQDSYPRLQALLTSIQPGREKVGSKQGKRSPRGSRESHSRKRSLGERHHPHHSQHHSKSGKVKSVRKSEGAAVVSQIPAGKAGVQAVSTSVQRAVTLSSSELPVSCGAREEILIKQVFGSGSAKKCIKVGGEYYTSGPLDELTGGHKTKTAKTKYHHKEESSTRAQRNDDECAVCKDGGELICCDGCPRAYHLTCLDPPLTTIPSGTWRCQSCRSNKVRRERIYPVLPVQPLAQSQLTETSSSNSTIDFSFFSTSLSSVTATKSSQVSAYQCAGGEVVEVREMCGVCLLSGGDLTLCLQCLQKYHTYCHFPNGRSICSSCSRPWGISTDREAESKGLQVGPTPHTQEYSSLSEPILHKDELDSIMGEQGSIDGILQWAFHNISRPLSDTQGYFQ</sequence>
<dbReference type="InterPro" id="IPR019787">
    <property type="entry name" value="Znf_PHD-finger"/>
</dbReference>
<evidence type="ECO:0000256" key="3">
    <source>
        <dbReference type="ARBA" id="ARBA00022771"/>
    </source>
</evidence>
<dbReference type="SMART" id="SM00249">
    <property type="entry name" value="PHD"/>
    <property type="match status" value="2"/>
</dbReference>
<organism evidence="11 12">
    <name type="scientific">Coregonus suidteri</name>
    <dbReference type="NCBI Taxonomy" id="861788"/>
    <lineage>
        <taxon>Eukaryota</taxon>
        <taxon>Metazoa</taxon>
        <taxon>Chordata</taxon>
        <taxon>Craniata</taxon>
        <taxon>Vertebrata</taxon>
        <taxon>Euteleostomi</taxon>
        <taxon>Actinopterygii</taxon>
        <taxon>Neopterygii</taxon>
        <taxon>Teleostei</taxon>
        <taxon>Protacanthopterygii</taxon>
        <taxon>Salmoniformes</taxon>
        <taxon>Salmonidae</taxon>
        <taxon>Coregoninae</taxon>
        <taxon>Coregonus</taxon>
    </lineage>
</organism>
<evidence type="ECO:0000256" key="4">
    <source>
        <dbReference type="ARBA" id="ARBA00022833"/>
    </source>
</evidence>
<dbReference type="EMBL" id="JAGTTL010000016">
    <property type="protein sequence ID" value="KAK6310415.1"/>
    <property type="molecule type" value="Genomic_DNA"/>
</dbReference>
<dbReference type="PROSITE" id="PS50016">
    <property type="entry name" value="ZF_PHD_2"/>
    <property type="match status" value="1"/>
</dbReference>
<dbReference type="Pfam" id="PF01342">
    <property type="entry name" value="SAND"/>
    <property type="match status" value="1"/>
</dbReference>
<proteinExistence type="predicted"/>
<reference evidence="11 12" key="1">
    <citation type="submission" date="2021-04" db="EMBL/GenBank/DDBJ databases">
        <authorList>
            <person name="De Guttry C."/>
            <person name="Zahm M."/>
            <person name="Klopp C."/>
            <person name="Cabau C."/>
            <person name="Louis A."/>
            <person name="Berthelot C."/>
            <person name="Parey E."/>
            <person name="Roest Crollius H."/>
            <person name="Montfort J."/>
            <person name="Robinson-Rechavi M."/>
            <person name="Bucao C."/>
            <person name="Bouchez O."/>
            <person name="Gislard M."/>
            <person name="Lluch J."/>
            <person name="Milhes M."/>
            <person name="Lampietro C."/>
            <person name="Lopez Roques C."/>
            <person name="Donnadieu C."/>
            <person name="Braasch I."/>
            <person name="Desvignes T."/>
            <person name="Postlethwait J."/>
            <person name="Bobe J."/>
            <person name="Wedekind C."/>
            <person name="Guiguen Y."/>
        </authorList>
    </citation>
    <scope>NUCLEOTIDE SEQUENCE [LARGE SCALE GENOMIC DNA]</scope>
    <source>
        <strain evidence="11">Cs_M1</strain>
        <tissue evidence="11">Blood</tissue>
    </source>
</reference>
<evidence type="ECO:0000259" key="9">
    <source>
        <dbReference type="PROSITE" id="PS50864"/>
    </source>
</evidence>
<dbReference type="FunFam" id="3.30.40.10:FF:000374">
    <property type="entry name" value="Autoimmune regulator"/>
    <property type="match status" value="1"/>
</dbReference>
<dbReference type="GO" id="GO:0000981">
    <property type="term" value="F:DNA-binding transcription factor activity, RNA polymerase II-specific"/>
    <property type="evidence" value="ECO:0007669"/>
    <property type="project" value="TreeGrafter"/>
</dbReference>
<dbReference type="PANTHER" id="PTHR46386">
    <property type="entry name" value="NUCLEAR BODY PROTEIN SP140"/>
    <property type="match status" value="1"/>
</dbReference>
<feature type="region of interest" description="Disordered" evidence="7">
    <location>
        <begin position="105"/>
        <end position="163"/>
    </location>
</feature>
<dbReference type="AlphaFoldDB" id="A0AAN8QP02"/>
<keyword evidence="12" id="KW-1185">Reference proteome</keyword>
<dbReference type="GO" id="GO:0005634">
    <property type="term" value="C:nucleus"/>
    <property type="evidence" value="ECO:0007669"/>
    <property type="project" value="InterPro"/>
</dbReference>
<dbReference type="InterPro" id="IPR013083">
    <property type="entry name" value="Znf_RING/FYVE/PHD"/>
</dbReference>
<feature type="compositionally biased region" description="Basic and acidic residues" evidence="7">
    <location>
        <begin position="123"/>
        <end position="137"/>
    </location>
</feature>
<dbReference type="GO" id="GO:0045182">
    <property type="term" value="F:translation regulator activity"/>
    <property type="evidence" value="ECO:0007669"/>
    <property type="project" value="InterPro"/>
</dbReference>